<keyword evidence="1" id="KW-0472">Membrane</keyword>
<dbReference type="RefSeq" id="WP_002608600.1">
    <property type="nucleotide sequence ID" value="NZ_BAAACC010000007.1"/>
</dbReference>
<keyword evidence="1" id="KW-0812">Transmembrane</keyword>
<gene>
    <name evidence="2" type="ORF">G4D54_11815</name>
</gene>
<name>A0AAP9MHT2_CLOIN</name>
<protein>
    <submittedName>
        <fullName evidence="2">Uncharacterized protein</fullName>
    </submittedName>
</protein>
<organism evidence="2 3">
    <name type="scientific">Clostridium innocuum</name>
    <dbReference type="NCBI Taxonomy" id="1522"/>
    <lineage>
        <taxon>Bacteria</taxon>
        <taxon>Bacillati</taxon>
        <taxon>Bacillota</taxon>
        <taxon>Clostridia</taxon>
        <taxon>Eubacteriales</taxon>
        <taxon>Clostridiaceae</taxon>
        <taxon>Clostridium</taxon>
    </lineage>
</organism>
<feature type="transmembrane region" description="Helical" evidence="1">
    <location>
        <begin position="49"/>
        <end position="70"/>
    </location>
</feature>
<evidence type="ECO:0000313" key="2">
    <source>
        <dbReference type="EMBL" id="QJA03084.1"/>
    </source>
</evidence>
<dbReference type="AlphaFoldDB" id="A0AAP9MHT2"/>
<reference evidence="2 3" key="1">
    <citation type="submission" date="2020-02" db="EMBL/GenBank/DDBJ databases">
        <authorList>
            <person name="Kociolek L.K."/>
            <person name="Ozer E.A."/>
        </authorList>
    </citation>
    <scope>NUCLEOTIDE SEQUENCE [LARGE SCALE GENOMIC DNA]</scope>
    <source>
        <strain evidence="2 3">ATCC 14501</strain>
    </source>
</reference>
<proteinExistence type="predicted"/>
<evidence type="ECO:0000313" key="3">
    <source>
        <dbReference type="Proteomes" id="UP000503330"/>
    </source>
</evidence>
<sequence>MKNKKLLFVKLTGLTLAIYWFISKGGTQSVDSSFGLQEKREAFDLFDFASSWMIWLIVAYLVFIALRNLYSKHVRKPKSNMQKKYAKLRR</sequence>
<keyword evidence="1" id="KW-1133">Transmembrane helix</keyword>
<dbReference type="EMBL" id="CP048838">
    <property type="protein sequence ID" value="QJA03084.1"/>
    <property type="molecule type" value="Genomic_DNA"/>
</dbReference>
<dbReference type="Proteomes" id="UP000503330">
    <property type="component" value="Chromosome"/>
</dbReference>
<evidence type="ECO:0000256" key="1">
    <source>
        <dbReference type="SAM" id="Phobius"/>
    </source>
</evidence>
<dbReference type="GeneID" id="61926234"/>
<accession>A0AAP9MHT2</accession>